<dbReference type="SUPFAM" id="SSF57586">
    <property type="entry name" value="TNF receptor-like"/>
    <property type="match status" value="1"/>
</dbReference>
<dbReference type="Pfam" id="PF00531">
    <property type="entry name" value="Death"/>
    <property type="match status" value="1"/>
</dbReference>
<dbReference type="PANTHER" id="PTHR47220:SF1">
    <property type="entry name" value="TUMOR NECROSIS FACTOR RECEPTOR SUPERFAMILY MEMBER 25"/>
    <property type="match status" value="1"/>
</dbReference>
<dbReference type="InterPro" id="IPR001368">
    <property type="entry name" value="TNFR/NGFR_Cys_rich_reg"/>
</dbReference>
<evidence type="ECO:0000256" key="9">
    <source>
        <dbReference type="SAM" id="SignalP"/>
    </source>
</evidence>
<dbReference type="SMART" id="SM00005">
    <property type="entry name" value="DEATH"/>
    <property type="match status" value="1"/>
</dbReference>
<dbReference type="GeneID" id="108924871"/>
<evidence type="ECO:0000259" key="10">
    <source>
        <dbReference type="PROSITE" id="PS50017"/>
    </source>
</evidence>
<dbReference type="Pfam" id="PF00020">
    <property type="entry name" value="TNFR_c6"/>
    <property type="match status" value="1"/>
</dbReference>
<dbReference type="KEGG" id="sfm:108924871"/>
<gene>
    <name evidence="12" type="primary">si:ch211-112c15.8</name>
</gene>
<dbReference type="PROSITE" id="PS50050">
    <property type="entry name" value="TNFR_NGFR_2"/>
    <property type="match status" value="1"/>
</dbReference>
<keyword evidence="8" id="KW-1133">Transmembrane helix</keyword>
<evidence type="ECO:0000256" key="1">
    <source>
        <dbReference type="ARBA" id="ARBA00022703"/>
    </source>
</evidence>
<evidence type="ECO:0000256" key="6">
    <source>
        <dbReference type="PROSITE-ProRule" id="PRU00206"/>
    </source>
</evidence>
<dbReference type="SUPFAM" id="SSF47986">
    <property type="entry name" value="DEATH domain"/>
    <property type="match status" value="1"/>
</dbReference>
<reference evidence="12" key="3">
    <citation type="submission" date="2025-09" db="UniProtKB">
        <authorList>
            <consortium name="Ensembl"/>
        </authorList>
    </citation>
    <scope>IDENTIFICATION</scope>
</reference>
<keyword evidence="1" id="KW-0053">Apoptosis</keyword>
<dbReference type="Ensembl" id="ENSSFOT00015017898.2">
    <property type="protein sequence ID" value="ENSSFOP00015017697.1"/>
    <property type="gene ID" value="ENSSFOG00015011387.2"/>
</dbReference>
<evidence type="ECO:0000256" key="7">
    <source>
        <dbReference type="SAM" id="MobiDB-lite"/>
    </source>
</evidence>
<organism evidence="12 13">
    <name type="scientific">Scleropages formosus</name>
    <name type="common">Asian bonytongue</name>
    <name type="synonym">Osteoglossum formosum</name>
    <dbReference type="NCBI Taxonomy" id="113540"/>
    <lineage>
        <taxon>Eukaryota</taxon>
        <taxon>Metazoa</taxon>
        <taxon>Chordata</taxon>
        <taxon>Craniata</taxon>
        <taxon>Vertebrata</taxon>
        <taxon>Euteleostomi</taxon>
        <taxon>Actinopterygii</taxon>
        <taxon>Neopterygii</taxon>
        <taxon>Teleostei</taxon>
        <taxon>Osteoglossocephala</taxon>
        <taxon>Osteoglossomorpha</taxon>
        <taxon>Osteoglossiformes</taxon>
        <taxon>Osteoglossidae</taxon>
        <taxon>Scleropages</taxon>
    </lineage>
</organism>
<sequence length="419" mass="47507">MKLSAWFLLWVLPLPLVSSTFNRGSFQNVVGGASDFIRTKGPVLRRPRQSRDLRNCTKEDLERDPKQCCSHCPPGYHKLENCTGNLFRCTPCSDDTYTAIRNYRKDCIPCKTCDEKVSKVMVSACTRTSDVECGCKEGYARRNTSTDFSCMKDEKPKPEKNPPHTTAGPNPIVTPYANTDQLIIPMLLLSVAILVLGALIAPTFYIWTQRRGTPCCWCLQLYSKPPKSMYTTITMTPEAPNSTSPAEKSCVRHSDPVPAVSSCAETSQQPEEKKACKMLTLPPRPQHTQHSRLVNAVDVNSLRLKMQRQDSQSERFPPPVLYAIIREVPVRRWKEFLRLLHVPDGQMERVEFEAGPTYLERQYQMLRLWSQRGGSELAEIYAALDSMELSGCAQELRDKLEQLEKVDPRAQTLDIESLD</sequence>
<keyword evidence="8" id="KW-0812">Transmembrane</keyword>
<feature type="chain" id="PRO_5034745528" evidence="9">
    <location>
        <begin position="20"/>
        <end position="419"/>
    </location>
</feature>
<evidence type="ECO:0000313" key="12">
    <source>
        <dbReference type="Ensembl" id="ENSSFOP00015017697.1"/>
    </source>
</evidence>
<evidence type="ECO:0000259" key="11">
    <source>
        <dbReference type="PROSITE" id="PS50050"/>
    </source>
</evidence>
<feature type="domain" description="Death" evidence="10">
    <location>
        <begin position="318"/>
        <end position="400"/>
    </location>
</feature>
<evidence type="ECO:0000256" key="8">
    <source>
        <dbReference type="SAM" id="Phobius"/>
    </source>
</evidence>
<accession>A0A8C9RJ03</accession>
<dbReference type="GO" id="GO:0007165">
    <property type="term" value="P:signal transduction"/>
    <property type="evidence" value="ECO:0007669"/>
    <property type="project" value="InterPro"/>
</dbReference>
<comment type="caution">
    <text evidence="6">Lacks conserved residue(s) required for the propagation of feature annotation.</text>
</comment>
<reference evidence="12 13" key="1">
    <citation type="submission" date="2019-04" db="EMBL/GenBank/DDBJ databases">
        <authorList>
            <consortium name="Wellcome Sanger Institute Data Sharing"/>
        </authorList>
    </citation>
    <scope>NUCLEOTIDE SEQUENCE [LARGE SCALE GENOMIC DNA]</scope>
</reference>
<keyword evidence="2 9" id="KW-0732">Signal</keyword>
<proteinExistence type="predicted"/>
<evidence type="ECO:0000256" key="3">
    <source>
        <dbReference type="ARBA" id="ARBA00022737"/>
    </source>
</evidence>
<keyword evidence="8" id="KW-0472">Membrane</keyword>
<evidence type="ECO:0000256" key="4">
    <source>
        <dbReference type="ARBA" id="ARBA00023157"/>
    </source>
</evidence>
<feature type="repeat" description="TNFR-Cys" evidence="6">
    <location>
        <begin position="91"/>
        <end position="133"/>
    </location>
</feature>
<dbReference type="InterPro" id="IPR011029">
    <property type="entry name" value="DEATH-like_dom_sf"/>
</dbReference>
<feature type="domain" description="TNFR-Cys" evidence="11">
    <location>
        <begin position="91"/>
        <end position="133"/>
    </location>
</feature>
<dbReference type="OrthoDB" id="9940478at2759"/>
<dbReference type="SMART" id="SM00208">
    <property type="entry name" value="TNFR"/>
    <property type="match status" value="2"/>
</dbReference>
<dbReference type="PROSITE" id="PS50017">
    <property type="entry name" value="DEATH_DOMAIN"/>
    <property type="match status" value="1"/>
</dbReference>
<keyword evidence="13" id="KW-1185">Reference proteome</keyword>
<dbReference type="AlphaFoldDB" id="A0A8C9RJ03"/>
<evidence type="ECO:0000256" key="2">
    <source>
        <dbReference type="ARBA" id="ARBA00022729"/>
    </source>
</evidence>
<protein>
    <submittedName>
        <fullName evidence="12">Tumor necrosis factor receptor superfamily member 25-like</fullName>
    </submittedName>
</protein>
<dbReference type="InterPro" id="IPR022329">
    <property type="entry name" value="TNFR_25"/>
</dbReference>
<feature type="disulfide bond" evidence="6">
    <location>
        <begin position="92"/>
        <end position="107"/>
    </location>
</feature>
<dbReference type="Proteomes" id="UP000694397">
    <property type="component" value="Chromosome 2"/>
</dbReference>
<evidence type="ECO:0000256" key="5">
    <source>
        <dbReference type="ARBA" id="ARBA00023180"/>
    </source>
</evidence>
<dbReference type="CDD" id="cd00185">
    <property type="entry name" value="TNFRSF"/>
    <property type="match status" value="1"/>
</dbReference>
<feature type="transmembrane region" description="Helical" evidence="8">
    <location>
        <begin position="182"/>
        <end position="207"/>
    </location>
</feature>
<dbReference type="GeneTree" id="ENSGT00940000159540"/>
<keyword evidence="5" id="KW-0325">Glycoprotein</keyword>
<name>A0A8C9RJ03_SCLFO</name>
<feature type="signal peptide" evidence="9">
    <location>
        <begin position="1"/>
        <end position="19"/>
    </location>
</feature>
<feature type="compositionally biased region" description="Basic and acidic residues" evidence="7">
    <location>
        <begin position="150"/>
        <end position="162"/>
    </location>
</feature>
<dbReference type="Gene3D" id="1.10.533.10">
    <property type="entry name" value="Death Domain, Fas"/>
    <property type="match status" value="1"/>
</dbReference>
<evidence type="ECO:0000313" key="13">
    <source>
        <dbReference type="Proteomes" id="UP000694397"/>
    </source>
</evidence>
<keyword evidence="3" id="KW-0677">Repeat</keyword>
<dbReference type="Gene3D" id="2.10.50.10">
    <property type="entry name" value="Tumor Necrosis Factor Receptor, subunit A, domain 2"/>
    <property type="match status" value="2"/>
</dbReference>
<reference evidence="12" key="2">
    <citation type="submission" date="2025-08" db="UniProtKB">
        <authorList>
            <consortium name="Ensembl"/>
        </authorList>
    </citation>
    <scope>IDENTIFICATION</scope>
</reference>
<feature type="region of interest" description="Disordered" evidence="7">
    <location>
        <begin position="149"/>
        <end position="170"/>
    </location>
</feature>
<keyword evidence="4 6" id="KW-1015">Disulfide bond</keyword>
<dbReference type="InterPro" id="IPR000488">
    <property type="entry name" value="Death_dom"/>
</dbReference>
<dbReference type="GO" id="GO:0005886">
    <property type="term" value="C:plasma membrane"/>
    <property type="evidence" value="ECO:0007669"/>
    <property type="project" value="TreeGrafter"/>
</dbReference>
<dbReference type="GO" id="GO:0006915">
    <property type="term" value="P:apoptotic process"/>
    <property type="evidence" value="ECO:0007669"/>
    <property type="project" value="UniProtKB-KW"/>
</dbReference>
<dbReference type="PANTHER" id="PTHR47220">
    <property type="entry name" value="TUMOR NECROSIS FACTOR RECEPTOR SUPERFAMILY MEMBER 25"/>
    <property type="match status" value="1"/>
</dbReference>